<sequence length="112" mass="13301">MMLFVHKRSLKTTSEAFIGNWIYTESKLLKVSWLLWILFWRDLNIKALHTFSKAMHPFSFTLQLCTNMVLVTQSSHKRFVILTGQNGEKYPVIIWHSRLKLQVNFQLFVLQS</sequence>
<comment type="caution">
    <text evidence="1">The sequence shown here is derived from an EMBL/GenBank/DDBJ whole genome shotgun (WGS) entry which is preliminary data.</text>
</comment>
<gene>
    <name evidence="1" type="ORF">ILYODFUR_024807</name>
</gene>
<proteinExistence type="predicted"/>
<evidence type="ECO:0000313" key="1">
    <source>
        <dbReference type="EMBL" id="MEQ2241394.1"/>
    </source>
</evidence>
<name>A0ABV0U9C0_9TELE</name>
<accession>A0ABV0U9C0</accession>
<keyword evidence="2" id="KW-1185">Reference proteome</keyword>
<evidence type="ECO:0000313" key="2">
    <source>
        <dbReference type="Proteomes" id="UP001482620"/>
    </source>
</evidence>
<reference evidence="1 2" key="1">
    <citation type="submission" date="2021-06" db="EMBL/GenBank/DDBJ databases">
        <authorList>
            <person name="Palmer J.M."/>
        </authorList>
    </citation>
    <scope>NUCLEOTIDE SEQUENCE [LARGE SCALE GENOMIC DNA]</scope>
    <source>
        <strain evidence="2">if_2019</strain>
        <tissue evidence="1">Muscle</tissue>
    </source>
</reference>
<organism evidence="1 2">
    <name type="scientific">Ilyodon furcidens</name>
    <name type="common">goldbreast splitfin</name>
    <dbReference type="NCBI Taxonomy" id="33524"/>
    <lineage>
        <taxon>Eukaryota</taxon>
        <taxon>Metazoa</taxon>
        <taxon>Chordata</taxon>
        <taxon>Craniata</taxon>
        <taxon>Vertebrata</taxon>
        <taxon>Euteleostomi</taxon>
        <taxon>Actinopterygii</taxon>
        <taxon>Neopterygii</taxon>
        <taxon>Teleostei</taxon>
        <taxon>Neoteleostei</taxon>
        <taxon>Acanthomorphata</taxon>
        <taxon>Ovalentaria</taxon>
        <taxon>Atherinomorphae</taxon>
        <taxon>Cyprinodontiformes</taxon>
        <taxon>Goodeidae</taxon>
        <taxon>Ilyodon</taxon>
    </lineage>
</organism>
<dbReference type="EMBL" id="JAHRIQ010060902">
    <property type="protein sequence ID" value="MEQ2241394.1"/>
    <property type="molecule type" value="Genomic_DNA"/>
</dbReference>
<dbReference type="Proteomes" id="UP001482620">
    <property type="component" value="Unassembled WGS sequence"/>
</dbReference>
<protein>
    <submittedName>
        <fullName evidence="1">Uncharacterized protein</fullName>
    </submittedName>
</protein>